<feature type="transmembrane region" description="Helical" evidence="1">
    <location>
        <begin position="25"/>
        <end position="45"/>
    </location>
</feature>
<reference evidence="2" key="1">
    <citation type="submission" date="2023-01" db="EMBL/GenBank/DDBJ databases">
        <title>Complete genome sequence of Planctobacterium marinum strain Dej080120_11.</title>
        <authorList>
            <person name="Ueki S."/>
            <person name="Maruyama F."/>
        </authorList>
    </citation>
    <scope>NUCLEOTIDE SEQUENCE</scope>
    <source>
        <strain evidence="2">Dej080120_11</strain>
    </source>
</reference>
<dbReference type="AlphaFoldDB" id="A0AA48HJU6"/>
<keyword evidence="3" id="KW-1185">Reference proteome</keyword>
<keyword evidence="1" id="KW-1133">Transmembrane helix</keyword>
<feature type="transmembrane region" description="Helical" evidence="1">
    <location>
        <begin position="51"/>
        <end position="69"/>
    </location>
</feature>
<evidence type="ECO:0008006" key="4">
    <source>
        <dbReference type="Google" id="ProtNLM"/>
    </source>
</evidence>
<dbReference type="KEGG" id="pmaw:MACH26_37040"/>
<keyword evidence="1" id="KW-0812">Transmembrane</keyword>
<sequence>MTELQHDKEDSETINIRPVAKRNGLTSLVIGAGLFFVAIAMFKLLPNDLNIFAIAVTSAAIVMLLLGYLKMREPEHSLSISKEQIHYQHRNGHWQLAWQNIQRIDIPKVSLGLEQKNLTLVGIRAKNYGPILERISPRLMTHLLMEQRPLLLQVGNKDCATGNCYGEGLLEDDVFKDSDGKVYNGVQAMFANRMQRLRTGLGYDLYINSAELDRSAEEFADLLRSCQRSLLS</sequence>
<protein>
    <recommendedName>
        <fullName evidence="4">DUF2982 domain-containing protein</fullName>
    </recommendedName>
</protein>
<evidence type="ECO:0000313" key="3">
    <source>
        <dbReference type="Proteomes" id="UP001333710"/>
    </source>
</evidence>
<accession>A0AA48HJU6</accession>
<name>A0AA48HJU6_9ALTE</name>
<gene>
    <name evidence="2" type="ORF">MACH26_37040</name>
</gene>
<proteinExistence type="predicted"/>
<dbReference type="InterPro" id="IPR021367">
    <property type="entry name" value="DUF2982"/>
</dbReference>
<dbReference type="EMBL" id="AP027272">
    <property type="protein sequence ID" value="BDX08183.1"/>
    <property type="molecule type" value="Genomic_DNA"/>
</dbReference>
<dbReference type="RefSeq" id="WP_338294260.1">
    <property type="nucleotide sequence ID" value="NZ_AP027272.1"/>
</dbReference>
<keyword evidence="1" id="KW-0472">Membrane</keyword>
<evidence type="ECO:0000313" key="2">
    <source>
        <dbReference type="EMBL" id="BDX08183.1"/>
    </source>
</evidence>
<organism evidence="2 3">
    <name type="scientific">Planctobacterium marinum</name>
    <dbReference type="NCBI Taxonomy" id="1631968"/>
    <lineage>
        <taxon>Bacteria</taxon>
        <taxon>Pseudomonadati</taxon>
        <taxon>Pseudomonadota</taxon>
        <taxon>Gammaproteobacteria</taxon>
        <taxon>Alteromonadales</taxon>
        <taxon>Alteromonadaceae</taxon>
        <taxon>Planctobacterium</taxon>
    </lineage>
</organism>
<evidence type="ECO:0000256" key="1">
    <source>
        <dbReference type="SAM" id="Phobius"/>
    </source>
</evidence>
<dbReference type="Proteomes" id="UP001333710">
    <property type="component" value="Chromosome"/>
</dbReference>
<dbReference type="Pfam" id="PF11201">
    <property type="entry name" value="DUF2982"/>
    <property type="match status" value="1"/>
</dbReference>